<dbReference type="PANTHER" id="PTHR37313">
    <property type="entry name" value="UPF0749 PROTEIN RV1825"/>
    <property type="match status" value="1"/>
</dbReference>
<feature type="region of interest" description="Disordered" evidence="2">
    <location>
        <begin position="1"/>
        <end position="40"/>
    </location>
</feature>
<dbReference type="GO" id="GO:0005886">
    <property type="term" value="C:plasma membrane"/>
    <property type="evidence" value="ECO:0007669"/>
    <property type="project" value="TreeGrafter"/>
</dbReference>
<evidence type="ECO:0008006" key="5">
    <source>
        <dbReference type="Google" id="ProtNLM"/>
    </source>
</evidence>
<evidence type="ECO:0000256" key="1">
    <source>
        <dbReference type="ARBA" id="ARBA00009108"/>
    </source>
</evidence>
<keyword evidence="4" id="KW-1185">Reference proteome</keyword>
<accession>A0A512PAD8</accession>
<dbReference type="Proteomes" id="UP000321798">
    <property type="component" value="Unassembled WGS sequence"/>
</dbReference>
<dbReference type="PANTHER" id="PTHR37313:SF2">
    <property type="entry name" value="UPF0749 PROTEIN YLXX"/>
    <property type="match status" value="1"/>
</dbReference>
<organism evidence="3 4">
    <name type="scientific">Cellulomonas soli</name>
    <dbReference type="NCBI Taxonomy" id="931535"/>
    <lineage>
        <taxon>Bacteria</taxon>
        <taxon>Bacillati</taxon>
        <taxon>Actinomycetota</taxon>
        <taxon>Actinomycetes</taxon>
        <taxon>Micrococcales</taxon>
        <taxon>Cellulomonadaceae</taxon>
        <taxon>Cellulomonas</taxon>
    </lineage>
</organism>
<dbReference type="Pfam" id="PF05949">
    <property type="entry name" value="DUF881"/>
    <property type="match status" value="1"/>
</dbReference>
<dbReference type="Gene3D" id="3.30.70.1880">
    <property type="entry name" value="Protein of unknown function DUF881"/>
    <property type="match status" value="1"/>
</dbReference>
<protein>
    <recommendedName>
        <fullName evidence="5">DUF881 domain-containing protein</fullName>
    </recommendedName>
</protein>
<dbReference type="AlphaFoldDB" id="A0A512PAD8"/>
<name>A0A512PAD8_9CELL</name>
<dbReference type="InterPro" id="IPR010273">
    <property type="entry name" value="DUF881"/>
</dbReference>
<gene>
    <name evidence="3" type="ORF">CSO01_08950</name>
</gene>
<reference evidence="3 4" key="1">
    <citation type="submission" date="2019-07" db="EMBL/GenBank/DDBJ databases">
        <title>Whole genome shotgun sequence of Cellulomonas soli NBRC 109434.</title>
        <authorList>
            <person name="Hosoyama A."/>
            <person name="Uohara A."/>
            <person name="Ohji S."/>
            <person name="Ichikawa N."/>
        </authorList>
    </citation>
    <scope>NUCLEOTIDE SEQUENCE [LARGE SCALE GENOMIC DNA]</scope>
    <source>
        <strain evidence="3 4">NBRC 109434</strain>
    </source>
</reference>
<evidence type="ECO:0000313" key="4">
    <source>
        <dbReference type="Proteomes" id="UP000321798"/>
    </source>
</evidence>
<evidence type="ECO:0000256" key="2">
    <source>
        <dbReference type="SAM" id="MobiDB-lite"/>
    </source>
</evidence>
<proteinExistence type="inferred from homology"/>
<dbReference type="EMBL" id="BKAL01000002">
    <property type="protein sequence ID" value="GEP68180.1"/>
    <property type="molecule type" value="Genomic_DNA"/>
</dbReference>
<comment type="caution">
    <text evidence="3">The sequence shown here is derived from an EMBL/GenBank/DDBJ whole genome shotgun (WGS) entry which is preliminary data.</text>
</comment>
<sequence>MARLAAVLDPGTVVELEPEDDPGFPSSSIAGPAVDASATRPADEIEAEANPDPAVEVIDPVVGSALDGWRTLARSLRPRATKGQLLAGLLCAVLGFALAVQVRQTATVNLSTLRQEDLLRILDEATTRGDDLASEVSALEHERNQLLSDGDTRQAARDAARRTAIAQGILTGRLPAQGPGVTVTITDPDGTVKPATLLNFMEELRNAGAEAIELNDLRVTASSAFTGDPGSVVLDGIIISPPYRWTVIGDPDTIAPALEIPGGAVATVRGNGGAATVDQQDLVTIDALRTTPEPSYATPVPPTTG</sequence>
<comment type="similarity">
    <text evidence="1">Belongs to the UPF0749 family.</text>
</comment>
<evidence type="ECO:0000313" key="3">
    <source>
        <dbReference type="EMBL" id="GEP68180.1"/>
    </source>
</evidence>